<comment type="caution">
    <text evidence="3">The sequence shown here is derived from an EMBL/GenBank/DDBJ whole genome shotgun (WGS) entry which is preliminary data.</text>
</comment>
<feature type="region of interest" description="Disordered" evidence="1">
    <location>
        <begin position="1"/>
        <end position="36"/>
    </location>
</feature>
<accession>A0ABV8GS57</accession>
<dbReference type="InterPro" id="IPR025295">
    <property type="entry name" value="eCIS_core_dom"/>
</dbReference>
<evidence type="ECO:0000313" key="4">
    <source>
        <dbReference type="Proteomes" id="UP001595851"/>
    </source>
</evidence>
<feature type="region of interest" description="Disordered" evidence="1">
    <location>
        <begin position="373"/>
        <end position="525"/>
    </location>
</feature>
<feature type="region of interest" description="Disordered" evidence="1">
    <location>
        <begin position="1220"/>
        <end position="1249"/>
    </location>
</feature>
<dbReference type="PANTHER" id="PTHR48125">
    <property type="entry name" value="LP07818P1"/>
    <property type="match status" value="1"/>
</dbReference>
<feature type="region of interest" description="Disordered" evidence="1">
    <location>
        <begin position="262"/>
        <end position="311"/>
    </location>
</feature>
<feature type="compositionally biased region" description="Basic and acidic residues" evidence="1">
    <location>
        <begin position="458"/>
        <end position="478"/>
    </location>
</feature>
<dbReference type="EMBL" id="JBHSBI010000041">
    <property type="protein sequence ID" value="MFC4015162.1"/>
    <property type="molecule type" value="Genomic_DNA"/>
</dbReference>
<proteinExistence type="predicted"/>
<organism evidence="3 4">
    <name type="scientific">Nonomuraea purpurea</name>
    <dbReference type="NCBI Taxonomy" id="1849276"/>
    <lineage>
        <taxon>Bacteria</taxon>
        <taxon>Bacillati</taxon>
        <taxon>Actinomycetota</taxon>
        <taxon>Actinomycetes</taxon>
        <taxon>Streptosporangiales</taxon>
        <taxon>Streptosporangiaceae</taxon>
        <taxon>Nonomuraea</taxon>
    </lineage>
</organism>
<dbReference type="Proteomes" id="UP001595851">
    <property type="component" value="Unassembled WGS sequence"/>
</dbReference>
<name>A0ABV8GS57_9ACTN</name>
<feature type="compositionally biased region" description="Low complexity" evidence="1">
    <location>
        <begin position="270"/>
        <end position="284"/>
    </location>
</feature>
<feature type="compositionally biased region" description="Basic and acidic residues" evidence="1">
    <location>
        <begin position="376"/>
        <end position="396"/>
    </location>
</feature>
<feature type="compositionally biased region" description="Pro residues" evidence="1">
    <location>
        <begin position="435"/>
        <end position="453"/>
    </location>
</feature>
<evidence type="ECO:0000259" key="2">
    <source>
        <dbReference type="Pfam" id="PF13699"/>
    </source>
</evidence>
<keyword evidence="4" id="KW-1185">Reference proteome</keyword>
<dbReference type="PANTHER" id="PTHR48125:SF12">
    <property type="entry name" value="AT HOOK TRANSCRIPTION FACTOR FAMILY-RELATED"/>
    <property type="match status" value="1"/>
</dbReference>
<sequence>MDRRAERAQVPAAARRELTRRGAPLDPVTRTSMERRFGQDLSQVRVHSDGPAAKSARELGARAYTVGEQIVFGAGRFAPHTPDGRHLLAHELAHVIQQRGGAGPRPTRHAGLEAAAHTAADAVARAGAGPVSVGGGASVGLAMAEETGGPASSEDVEALARLREFQDAADLRAYELMEGVVKKRLAEKDKIQEAKAAQAAKEGKELPPYNRAAIERSMWGDLTVAVTYAVDEDGNQHTLITTSKGKYRKYLDLKPDEQWVKAVRGKRQAPDPGASGAAPDPGVGLADQHEGGGADEATPEAPKRKRTAEGARADAEARLVAHGAKYGLKLVAVGASSYVCPHCAAKLGAAGAVAGTPRAEDPQGEHVPVNIAPALDEIKKLPPRRPRPEPVVEQRRPAPPTTPSPAPKTPTPIPAPVAAGKEGTQPLQQARSQPKPEPAPQPAKPAPATPTAPQPAATERKVTSVRPDEVTSRRERTQESGGTTAKSATGTSVTRKEGSLTVTRSKETSQGIFDEEGRLKQGSQSSAQAAAGILAGPEGIGAQGTASAQRTTAYGNGFTTTRSIAGNTSVVVKAARVPGSEPPVYQVKVTITIGASGTLGGGAGGRVSASGSLTGSVTGEFVHQFSAEETRRYLGDLDGNGAGGVAKELGVVNLVARGSFADARKLLTLLTAPRSAAEAAKLAEGEEASLETKRGAGVSLTAGTPSLSAEVSFSRSRALKRTVARRQGALFVTVEVVSEAGRTLGASGSSGFVGGGLSFGRTAAETRAVTFRLNPGDPDYQTMVDRVLAVDSAAELAALAAAEPTRVAGKVSGDRLSETQTAKVSLAGLEASVWDSHSYGEKTAVDETGTRKLFEGGSGGGAGVGVAGGPKLAYQSEQAIAAEVGPDGRAKADVSATTSESDLGAWARGLASAADQTPISSALKLATGKLLQPFTERVGMKLSDEEYTTIEAVSREPARWSRAFRGFRNRSHQNWQRLGRTIAAGGGDREAMSRALARYADENYGAADAVQAVVRSPGEAEGGIRYDWPAELVEEKETFETIVVGDRIARLRAHAAAGAVEEAEAGLRADDLRLGRAVKAIMTGSKNFTDAAAVAEMLRRIGNRQAEIRAELRKLKAARAQSVTTVPTKEEAAALSAAADAEARQERDTRIEGMISAMSALRKRESAIFAEVREELDHTPWYRKPRVIDVIQKLDTLIPLYADWDRQVADLRAVLRQGGEDGSRADAYGPDRKTYGELRRHPELRKWTG</sequence>
<reference evidence="4" key="1">
    <citation type="journal article" date="2019" name="Int. J. Syst. Evol. Microbiol.">
        <title>The Global Catalogue of Microorganisms (GCM) 10K type strain sequencing project: providing services to taxonomists for standard genome sequencing and annotation.</title>
        <authorList>
            <consortium name="The Broad Institute Genomics Platform"/>
            <consortium name="The Broad Institute Genome Sequencing Center for Infectious Disease"/>
            <person name="Wu L."/>
            <person name="Ma J."/>
        </authorList>
    </citation>
    <scope>NUCLEOTIDE SEQUENCE [LARGE SCALE GENOMIC DNA]</scope>
    <source>
        <strain evidence="4">TBRC 1276</strain>
    </source>
</reference>
<dbReference type="RefSeq" id="WP_379534982.1">
    <property type="nucleotide sequence ID" value="NZ_JBHSBI010000041.1"/>
</dbReference>
<gene>
    <name evidence="3" type="ORF">ACFOY2_48660</name>
</gene>
<dbReference type="Pfam" id="PF13699">
    <property type="entry name" value="eCIS_core"/>
    <property type="match status" value="1"/>
</dbReference>
<evidence type="ECO:0000313" key="3">
    <source>
        <dbReference type="EMBL" id="MFC4015162.1"/>
    </source>
</evidence>
<feature type="compositionally biased region" description="Pro residues" evidence="1">
    <location>
        <begin position="397"/>
        <end position="415"/>
    </location>
</feature>
<protein>
    <submittedName>
        <fullName evidence="3">DUF4157 domain-containing protein</fullName>
    </submittedName>
</protein>
<feature type="domain" description="eCIS core" evidence="2">
    <location>
        <begin position="24"/>
        <end position="101"/>
    </location>
</feature>
<evidence type="ECO:0000256" key="1">
    <source>
        <dbReference type="SAM" id="MobiDB-lite"/>
    </source>
</evidence>
<feature type="compositionally biased region" description="Polar residues" evidence="1">
    <location>
        <begin position="500"/>
        <end position="511"/>
    </location>
</feature>
<feature type="compositionally biased region" description="Low complexity" evidence="1">
    <location>
        <begin position="480"/>
        <end position="493"/>
    </location>
</feature>